<feature type="transmembrane region" description="Helical" evidence="1">
    <location>
        <begin position="26"/>
        <end position="43"/>
    </location>
</feature>
<feature type="transmembrane region" description="Helical" evidence="1">
    <location>
        <begin position="340"/>
        <end position="360"/>
    </location>
</feature>
<dbReference type="SUPFAM" id="SSF82866">
    <property type="entry name" value="Multidrug efflux transporter AcrB transmembrane domain"/>
    <property type="match status" value="2"/>
</dbReference>
<dbReference type="PANTHER" id="PTHR32063:SF33">
    <property type="entry name" value="RND SUPERFAMILY EFFLUX PUMP PERMEASE COMPONENT"/>
    <property type="match status" value="1"/>
</dbReference>
<feature type="transmembrane region" description="Helical" evidence="1">
    <location>
        <begin position="1006"/>
        <end position="1030"/>
    </location>
</feature>
<dbReference type="InterPro" id="IPR027463">
    <property type="entry name" value="AcrB_DN_DC_subdom"/>
</dbReference>
<dbReference type="AlphaFoldDB" id="A0A4S4N8L5"/>
<sequence length="1211" mass="129510">MKATRPIRDLPGAAGGLLSYFTRHGTAANLLLLVLLLAGLFAVPNMRAQFFPDVVIDSVTVSAEWDGAGAEDVDAGIVQVLEPALLAVEGVESTTSTSTEGRATILMEFEPGWDMARAADDVESAVDAVTTLPEEIDAPTVSRGVWRDRVTDVVISGPVSADQIALYADELVSRLFQAGVTRTTIRGVAAPQVIVEVPTVQLMSYDVTMAEIAAAIAAEVDANPAGDVTGANARVRTGSAKRSVDEIAGIVLRTRADGSTVTIGDVATIRSEGAARERSYFVGANAAISLRVDRAQNGDAIEMQHRVEDVVAELQATMPQGVTAQLIRTRAEAISGRLDILVDNGLMGLVLVVALLFLFLNARTAFWVAAGIPVAMLAAVALMYVAGLTINMISLFGLIITLGIVVDDAIVVGEHADARAQRYKEDPVTASERAAQRMAMPVFAATITTVIAFFGLTFVEGRFGDLIKDIPFTVIAVLAASLIECFLILPNHMSHALRTEVPKPSRTRIGMALLSVAGVVGAFTLAGWYLLHGSTWDGILGAVPAVLGAWAIVAAVFMILPRPRKLAVLDAMGREGIDLPSHVVNGGFVWVRERLFRPLMAGVIWARYVVLAGVFLVLASQVTLFIDQKVQWRFFNAPERGSVTGNFVMAEGAVRADSIAMMRELQRATEELANEYGERYGRNPVDFVLAEVGGNAGRGLAGTDTKDADQLGGISIELIDADLRPYSSFQFVGELQDRVAQHPLVEQLSFRSWRSGPGGDALDVQFFGSDAEVLKGAAEDLKEALARFPEVSAVEDNLAYDKEELILQLTPQGQALGFTVADLSSMLRNRLAGIEAATYPAGPRSGEIRVELPEGELTADFLQRTQMRSGDGMYVPLADIVSVQSRTGFSTVKRENGLRLISVTGDISEDDPARATEIQALLQDEILPQIAQERQVEWRLSGLSEQESQFLAEAGAGFVMCLVGIYLALAWVFASWTRPVVVMAIIPFGLVGTIYGHYVWEVPLSMFTVVGLIGMTGIIINDSIVLVTTIDQYREERGLFPSIIDGAADRLRPVLLTTLTTVLGLVPLLYEGSRQAQFLKPTVITLVYGLGFGMLLVLLVVPALIALQHDVGQLVRSMRKAAFARRAWGLRALVMGLWVAVLAWGAATMGAVIGLGQLPAGLVQLLPQSVPADAPAVALALFILGAAVLCLVGYAAGALFYAITSNGRRAA</sequence>
<feature type="transmembrane region" description="Helical" evidence="1">
    <location>
        <begin position="538"/>
        <end position="560"/>
    </location>
</feature>
<dbReference type="EMBL" id="SRKY01000006">
    <property type="protein sequence ID" value="THH34388.1"/>
    <property type="molecule type" value="Genomic_DNA"/>
</dbReference>
<dbReference type="Pfam" id="PF00873">
    <property type="entry name" value="ACR_tran"/>
    <property type="match status" value="2"/>
</dbReference>
<feature type="transmembrane region" description="Helical" evidence="1">
    <location>
        <begin position="1128"/>
        <end position="1156"/>
    </location>
</feature>
<protein>
    <submittedName>
        <fullName evidence="2">Efflux RND transporter permease subunit</fullName>
    </submittedName>
</protein>
<evidence type="ECO:0000256" key="1">
    <source>
        <dbReference type="SAM" id="Phobius"/>
    </source>
</evidence>
<feature type="transmembrane region" description="Helical" evidence="1">
    <location>
        <begin position="509"/>
        <end position="532"/>
    </location>
</feature>
<feature type="transmembrane region" description="Helical" evidence="1">
    <location>
        <begin position="366"/>
        <end position="386"/>
    </location>
</feature>
<dbReference type="GO" id="GO:0005886">
    <property type="term" value="C:plasma membrane"/>
    <property type="evidence" value="ECO:0007669"/>
    <property type="project" value="TreeGrafter"/>
</dbReference>
<keyword evidence="3" id="KW-1185">Reference proteome</keyword>
<gene>
    <name evidence="2" type="ORF">E4Z66_18285</name>
</gene>
<evidence type="ECO:0000313" key="3">
    <source>
        <dbReference type="Proteomes" id="UP000306602"/>
    </source>
</evidence>
<dbReference type="SUPFAM" id="SSF82714">
    <property type="entry name" value="Multidrug efflux transporter AcrB TolC docking domain, DN and DC subdomains"/>
    <property type="match status" value="2"/>
</dbReference>
<feature type="transmembrane region" description="Helical" evidence="1">
    <location>
        <begin position="604"/>
        <end position="626"/>
    </location>
</feature>
<dbReference type="PANTHER" id="PTHR32063">
    <property type="match status" value="1"/>
</dbReference>
<organism evidence="2 3">
    <name type="scientific">Aliishimia ponticola</name>
    <dbReference type="NCBI Taxonomy" id="2499833"/>
    <lineage>
        <taxon>Bacteria</taxon>
        <taxon>Pseudomonadati</taxon>
        <taxon>Pseudomonadota</taxon>
        <taxon>Alphaproteobacteria</taxon>
        <taxon>Rhodobacterales</taxon>
        <taxon>Paracoccaceae</taxon>
        <taxon>Aliishimia</taxon>
    </lineage>
</organism>
<feature type="transmembrane region" description="Helical" evidence="1">
    <location>
        <begin position="1082"/>
        <end position="1107"/>
    </location>
</feature>
<keyword evidence="1" id="KW-0472">Membrane</keyword>
<dbReference type="GO" id="GO:0042910">
    <property type="term" value="F:xenobiotic transmembrane transporter activity"/>
    <property type="evidence" value="ECO:0007669"/>
    <property type="project" value="TreeGrafter"/>
</dbReference>
<feature type="transmembrane region" description="Helical" evidence="1">
    <location>
        <begin position="950"/>
        <end position="973"/>
    </location>
</feature>
<feature type="transmembrane region" description="Helical" evidence="1">
    <location>
        <begin position="470"/>
        <end position="489"/>
    </location>
</feature>
<dbReference type="Gene3D" id="3.30.70.1430">
    <property type="entry name" value="Multidrug efflux transporter AcrB pore domain"/>
    <property type="match status" value="2"/>
</dbReference>
<dbReference type="InterPro" id="IPR001036">
    <property type="entry name" value="Acrflvin-R"/>
</dbReference>
<keyword evidence="1" id="KW-1133">Transmembrane helix</keyword>
<reference evidence="2 3" key="1">
    <citation type="submission" date="2019-04" db="EMBL/GenBank/DDBJ databases">
        <title>Shimia ponticola sp. nov., isolated from seawater.</title>
        <authorList>
            <person name="Kim Y.-O."/>
            <person name="Yoon J.-H."/>
        </authorList>
    </citation>
    <scope>NUCLEOTIDE SEQUENCE [LARGE SCALE GENOMIC DNA]</scope>
    <source>
        <strain evidence="2 3">MYP11</strain>
    </source>
</reference>
<comment type="caution">
    <text evidence="2">The sequence shown here is derived from an EMBL/GenBank/DDBJ whole genome shotgun (WGS) entry which is preliminary data.</text>
</comment>
<keyword evidence="1" id="KW-0812">Transmembrane</keyword>
<dbReference type="Gene3D" id="1.20.1640.10">
    <property type="entry name" value="Multidrug efflux transporter AcrB transmembrane domain"/>
    <property type="match status" value="2"/>
</dbReference>
<dbReference type="Gene3D" id="3.30.70.1320">
    <property type="entry name" value="Multidrug efflux transporter AcrB pore domain like"/>
    <property type="match status" value="1"/>
</dbReference>
<proteinExistence type="predicted"/>
<dbReference type="RefSeq" id="WP_136464528.1">
    <property type="nucleotide sequence ID" value="NZ_SRKY01000006.1"/>
</dbReference>
<feature type="transmembrane region" description="Helical" evidence="1">
    <location>
        <begin position="1051"/>
        <end position="1070"/>
    </location>
</feature>
<dbReference type="OrthoDB" id="174266at2"/>
<dbReference type="SUPFAM" id="SSF82693">
    <property type="entry name" value="Multidrug efflux transporter AcrB pore domain, PN1, PN2, PC1 and PC2 subdomains"/>
    <property type="match status" value="2"/>
</dbReference>
<feature type="transmembrane region" description="Helical" evidence="1">
    <location>
        <begin position="438"/>
        <end position="458"/>
    </location>
</feature>
<name>A0A4S4N8L5_9RHOB</name>
<feature type="transmembrane region" description="Helical" evidence="1">
    <location>
        <begin position="980"/>
        <end position="1000"/>
    </location>
</feature>
<evidence type="ECO:0000313" key="2">
    <source>
        <dbReference type="EMBL" id="THH34388.1"/>
    </source>
</evidence>
<feature type="transmembrane region" description="Helical" evidence="1">
    <location>
        <begin position="1176"/>
        <end position="1203"/>
    </location>
</feature>
<dbReference type="Gene3D" id="3.30.70.1440">
    <property type="entry name" value="Multidrug efflux transporter AcrB pore domain"/>
    <property type="match status" value="1"/>
</dbReference>
<dbReference type="PRINTS" id="PR00702">
    <property type="entry name" value="ACRIFLAVINRP"/>
</dbReference>
<accession>A0A4S4N8L5</accession>
<dbReference type="Proteomes" id="UP000306602">
    <property type="component" value="Unassembled WGS sequence"/>
</dbReference>
<dbReference type="Gene3D" id="3.30.2090.10">
    <property type="entry name" value="Multidrug efflux transporter AcrB TolC docking domain, DN and DC subdomains"/>
    <property type="match status" value="2"/>
</dbReference>